<evidence type="ECO:0000256" key="2">
    <source>
        <dbReference type="ARBA" id="ARBA00023015"/>
    </source>
</evidence>
<evidence type="ECO:0000259" key="6">
    <source>
        <dbReference type="Pfam" id="PF04542"/>
    </source>
</evidence>
<dbReference type="Gene3D" id="1.10.10.10">
    <property type="entry name" value="Winged helix-like DNA-binding domain superfamily/Winged helix DNA-binding domain"/>
    <property type="match status" value="1"/>
</dbReference>
<dbReference type="Proteomes" id="UP000563151">
    <property type="component" value="Unassembled WGS sequence"/>
</dbReference>
<keyword evidence="3" id="KW-0731">Sigma factor</keyword>
<reference evidence="8 9" key="1">
    <citation type="submission" date="2020-04" db="EMBL/GenBank/DDBJ databases">
        <title>Genomic insights into acetone-butanol-ethanol (ABE) fermentation by sequencing solventogenic clostridia strains.</title>
        <authorList>
            <person name="Brown S."/>
        </authorList>
    </citation>
    <scope>NUCLEOTIDE SEQUENCE [LARGE SCALE GENOMIC DNA]</scope>
    <source>
        <strain evidence="8 9">DJ011</strain>
    </source>
</reference>
<dbReference type="GO" id="GO:0006352">
    <property type="term" value="P:DNA-templated transcription initiation"/>
    <property type="evidence" value="ECO:0007669"/>
    <property type="project" value="InterPro"/>
</dbReference>
<dbReference type="SUPFAM" id="SSF88659">
    <property type="entry name" value="Sigma3 and sigma4 domains of RNA polymerase sigma factors"/>
    <property type="match status" value="1"/>
</dbReference>
<dbReference type="AlphaFoldDB" id="A0A923J213"/>
<name>A0A923J213_CLOTT</name>
<protein>
    <submittedName>
        <fullName evidence="8">Sigma-70 family RNA polymerase sigma factor</fullName>
    </submittedName>
</protein>
<dbReference type="RefSeq" id="WP_035149434.1">
    <property type="nucleotide sequence ID" value="NZ_JAAZWO010000026.1"/>
</dbReference>
<evidence type="ECO:0000259" key="7">
    <source>
        <dbReference type="Pfam" id="PF08281"/>
    </source>
</evidence>
<dbReference type="Pfam" id="PF04542">
    <property type="entry name" value="Sigma70_r2"/>
    <property type="match status" value="1"/>
</dbReference>
<dbReference type="GO" id="GO:0016987">
    <property type="term" value="F:sigma factor activity"/>
    <property type="evidence" value="ECO:0007669"/>
    <property type="project" value="UniProtKB-KW"/>
</dbReference>
<dbReference type="InterPro" id="IPR013324">
    <property type="entry name" value="RNA_pol_sigma_r3/r4-like"/>
</dbReference>
<comment type="similarity">
    <text evidence="1">Belongs to the sigma-70 factor family. ECF subfamily.</text>
</comment>
<dbReference type="NCBIfam" id="TIGR02937">
    <property type="entry name" value="sigma70-ECF"/>
    <property type="match status" value="1"/>
</dbReference>
<dbReference type="InterPro" id="IPR039425">
    <property type="entry name" value="RNA_pol_sigma-70-like"/>
</dbReference>
<dbReference type="InterPro" id="IPR013325">
    <property type="entry name" value="RNA_pol_sigma_r2"/>
</dbReference>
<dbReference type="EMBL" id="JAAZWO010000026">
    <property type="protein sequence ID" value="MBC2399354.1"/>
    <property type="molecule type" value="Genomic_DNA"/>
</dbReference>
<dbReference type="CDD" id="cd06171">
    <property type="entry name" value="Sigma70_r4"/>
    <property type="match status" value="1"/>
</dbReference>
<dbReference type="SUPFAM" id="SSF88946">
    <property type="entry name" value="Sigma2 domain of RNA polymerase sigma factors"/>
    <property type="match status" value="1"/>
</dbReference>
<dbReference type="PANTHER" id="PTHR43133">
    <property type="entry name" value="RNA POLYMERASE ECF-TYPE SIGMA FACTO"/>
    <property type="match status" value="1"/>
</dbReference>
<gene>
    <name evidence="8" type="ORF">HGG79_16480</name>
</gene>
<evidence type="ECO:0000256" key="4">
    <source>
        <dbReference type="ARBA" id="ARBA00023125"/>
    </source>
</evidence>
<proteinExistence type="inferred from homology"/>
<keyword evidence="2" id="KW-0805">Transcription regulation</keyword>
<evidence type="ECO:0000313" key="9">
    <source>
        <dbReference type="Proteomes" id="UP000563151"/>
    </source>
</evidence>
<keyword evidence="5" id="KW-0804">Transcription</keyword>
<keyword evidence="9" id="KW-1185">Reference proteome</keyword>
<dbReference type="InterPro" id="IPR013249">
    <property type="entry name" value="RNA_pol_sigma70_r4_t2"/>
</dbReference>
<evidence type="ECO:0000256" key="1">
    <source>
        <dbReference type="ARBA" id="ARBA00010641"/>
    </source>
</evidence>
<comment type="caution">
    <text evidence="8">The sequence shown here is derived from an EMBL/GenBank/DDBJ whole genome shotgun (WGS) entry which is preliminary data.</text>
</comment>
<dbReference type="Pfam" id="PF08281">
    <property type="entry name" value="Sigma70_r4_2"/>
    <property type="match status" value="1"/>
</dbReference>
<evidence type="ECO:0000256" key="3">
    <source>
        <dbReference type="ARBA" id="ARBA00023082"/>
    </source>
</evidence>
<dbReference type="InterPro" id="IPR007627">
    <property type="entry name" value="RNA_pol_sigma70_r2"/>
</dbReference>
<dbReference type="InterPro" id="IPR036388">
    <property type="entry name" value="WH-like_DNA-bd_sf"/>
</dbReference>
<sequence length="187" mass="22118">MKINEENFIKHIKNRDAKALRFAVDTYANLVYKVVYSVFNSNDYIGEIEECVNDVFLSLWNNVESFHEEKGNFKSWLIAISKYKAIDYKRKLYKEKSLECIDDVIIIEEKDTEKLVILEENREEILKAISELKDVDKEIFIKRYFLDENINNIAKALGINRSTVDNRLSRGRKILKEKLNFLREGII</sequence>
<accession>A0A923J213</accession>
<dbReference type="Gene3D" id="1.10.1740.10">
    <property type="match status" value="1"/>
</dbReference>
<keyword evidence="4" id="KW-0238">DNA-binding</keyword>
<dbReference type="GO" id="GO:0003677">
    <property type="term" value="F:DNA binding"/>
    <property type="evidence" value="ECO:0007669"/>
    <property type="project" value="UniProtKB-KW"/>
</dbReference>
<dbReference type="PANTHER" id="PTHR43133:SF8">
    <property type="entry name" value="RNA POLYMERASE SIGMA FACTOR HI_1459-RELATED"/>
    <property type="match status" value="1"/>
</dbReference>
<organism evidence="8 9">
    <name type="scientific">Clostridium tetanomorphum</name>
    <dbReference type="NCBI Taxonomy" id="1553"/>
    <lineage>
        <taxon>Bacteria</taxon>
        <taxon>Bacillati</taxon>
        <taxon>Bacillota</taxon>
        <taxon>Clostridia</taxon>
        <taxon>Eubacteriales</taxon>
        <taxon>Clostridiaceae</taxon>
        <taxon>Clostridium</taxon>
    </lineage>
</organism>
<evidence type="ECO:0000313" key="8">
    <source>
        <dbReference type="EMBL" id="MBC2399354.1"/>
    </source>
</evidence>
<dbReference type="InterPro" id="IPR014284">
    <property type="entry name" value="RNA_pol_sigma-70_dom"/>
</dbReference>
<feature type="domain" description="RNA polymerase sigma factor 70 region 4 type 2" evidence="7">
    <location>
        <begin position="122"/>
        <end position="174"/>
    </location>
</feature>
<evidence type="ECO:0000256" key="5">
    <source>
        <dbReference type="ARBA" id="ARBA00023163"/>
    </source>
</evidence>
<feature type="domain" description="RNA polymerase sigma-70 region 2" evidence="6">
    <location>
        <begin position="24"/>
        <end position="92"/>
    </location>
</feature>